<sequence>MSGVIFAGVPGIMIGHNGSPWYHEQIDDWVNGTYHVTSLGKVKGSTLRLRTKQVVAKQGGGRYSPAYRSNTRSTALPYVSPNKFRCTNK</sequence>
<dbReference type="AlphaFoldDB" id="V5LX08"/>
<keyword evidence="2" id="KW-1185">Reference proteome</keyword>
<evidence type="ECO:0000313" key="1">
    <source>
        <dbReference type="EMBL" id="AHA58135.1"/>
    </source>
</evidence>
<reference evidence="1 2" key="1">
    <citation type="journal article" date="2014" name="Genome Announc.">
        <title>Complete Genome Sequence of the Thermophilic Polychlorinated Biphenyl Degrader Geobacillus sp. Strain JF8 (NBRC 109937).</title>
        <authorList>
            <person name="Shintani M."/>
            <person name="Ohtsubo Y."/>
            <person name="Fukuda K."/>
            <person name="Hosoyama A."/>
            <person name="Ohji S."/>
            <person name="Yamazoe A."/>
            <person name="Fujita N."/>
            <person name="Nagata Y."/>
            <person name="Tsuda M."/>
            <person name="Hatta T."/>
            <person name="Kimbara K."/>
        </authorList>
    </citation>
    <scope>NUCLEOTIDE SEQUENCE [LARGE SCALE GENOMIC DNA]</scope>
    <source>
        <strain evidence="1 2">JF8</strain>
    </source>
</reference>
<dbReference type="HOGENOM" id="CLU_2450395_0_0_9"/>
<organism evidence="1 2">
    <name type="scientific">Geobacillus genomosp. 3</name>
    <dbReference type="NCBI Taxonomy" id="1921421"/>
    <lineage>
        <taxon>Bacteria</taxon>
        <taxon>Bacillati</taxon>
        <taxon>Bacillota</taxon>
        <taxon>Bacilli</taxon>
        <taxon>Bacillales</taxon>
        <taxon>Anoxybacillaceae</taxon>
        <taxon>Geobacillus</taxon>
    </lineage>
</organism>
<dbReference type="Proteomes" id="UP000015500">
    <property type="component" value="Chromosome"/>
</dbReference>
<name>V5LX08_GEOG3</name>
<dbReference type="KEGG" id="gjf:M493_07317"/>
<gene>
    <name evidence="1" type="ORF">M493_07317</name>
</gene>
<evidence type="ECO:0000313" key="2">
    <source>
        <dbReference type="Proteomes" id="UP000015500"/>
    </source>
</evidence>
<proteinExistence type="predicted"/>
<accession>V5LX08</accession>
<protein>
    <submittedName>
        <fullName evidence="1">Penicillin acylase II</fullName>
    </submittedName>
</protein>
<dbReference type="STRING" id="1921421.M493_07317"/>
<dbReference type="EMBL" id="CP006254">
    <property type="protein sequence ID" value="AHA58135.1"/>
    <property type="molecule type" value="Genomic_DNA"/>
</dbReference>